<dbReference type="Proteomes" id="UP000199226">
    <property type="component" value="Unassembled WGS sequence"/>
</dbReference>
<dbReference type="InterPro" id="IPR050766">
    <property type="entry name" value="Bact_Lucif_Oxidored"/>
</dbReference>
<dbReference type="PANTHER" id="PTHR30137">
    <property type="entry name" value="LUCIFERASE-LIKE MONOOXYGENASE"/>
    <property type="match status" value="1"/>
</dbReference>
<protein>
    <recommendedName>
        <fullName evidence="2">Luciferase-like monooxygenase</fullName>
    </recommendedName>
</protein>
<evidence type="ECO:0000259" key="3">
    <source>
        <dbReference type="Pfam" id="PF00296"/>
    </source>
</evidence>
<gene>
    <name evidence="4" type="ORF">SAMN05421813_11444</name>
</gene>
<dbReference type="GO" id="GO:0005829">
    <property type="term" value="C:cytosol"/>
    <property type="evidence" value="ECO:0007669"/>
    <property type="project" value="TreeGrafter"/>
</dbReference>
<dbReference type="EMBL" id="FNHH01000014">
    <property type="protein sequence ID" value="SDM51425.1"/>
    <property type="molecule type" value="Genomic_DNA"/>
</dbReference>
<organism evidence="4 5">
    <name type="scientific">Daejeonella rubra</name>
    <dbReference type="NCBI Taxonomy" id="990371"/>
    <lineage>
        <taxon>Bacteria</taxon>
        <taxon>Pseudomonadati</taxon>
        <taxon>Bacteroidota</taxon>
        <taxon>Sphingobacteriia</taxon>
        <taxon>Sphingobacteriales</taxon>
        <taxon>Sphingobacteriaceae</taxon>
        <taxon>Daejeonella</taxon>
    </lineage>
</organism>
<feature type="domain" description="Luciferase-like" evidence="3">
    <location>
        <begin position="22"/>
        <end position="304"/>
    </location>
</feature>
<accession>A0A1G9TVY6</accession>
<dbReference type="InterPro" id="IPR019949">
    <property type="entry name" value="CmoO-like"/>
</dbReference>
<dbReference type="CDD" id="cd00347">
    <property type="entry name" value="Flavin_utilizing_monoxygenases"/>
    <property type="match status" value="1"/>
</dbReference>
<dbReference type="AlphaFoldDB" id="A0A1G9TVY6"/>
<dbReference type="NCBIfam" id="TIGR03558">
    <property type="entry name" value="oxido_grp_1"/>
    <property type="match status" value="1"/>
</dbReference>
<evidence type="ECO:0000313" key="5">
    <source>
        <dbReference type="Proteomes" id="UP000199226"/>
    </source>
</evidence>
<proteinExistence type="predicted"/>
<dbReference type="Pfam" id="PF00296">
    <property type="entry name" value="Bac_luciferase"/>
    <property type="match status" value="1"/>
</dbReference>
<dbReference type="OrthoDB" id="9780518at2"/>
<dbReference type="InterPro" id="IPR011251">
    <property type="entry name" value="Luciferase-like_dom"/>
</dbReference>
<reference evidence="5" key="1">
    <citation type="submission" date="2016-10" db="EMBL/GenBank/DDBJ databases">
        <authorList>
            <person name="Varghese N."/>
            <person name="Submissions S."/>
        </authorList>
    </citation>
    <scope>NUCLEOTIDE SEQUENCE [LARGE SCALE GENOMIC DNA]</scope>
    <source>
        <strain evidence="5">DSM 24536</strain>
    </source>
</reference>
<dbReference type="SUPFAM" id="SSF51679">
    <property type="entry name" value="Bacterial luciferase-like"/>
    <property type="match status" value="1"/>
</dbReference>
<evidence type="ECO:0000256" key="2">
    <source>
        <dbReference type="ARBA" id="ARBA00074555"/>
    </source>
</evidence>
<comment type="similarity">
    <text evidence="1">To bacterial alkanal monooxygenase alpha and beta chains.</text>
</comment>
<dbReference type="STRING" id="990371.SAMN05421813_11444"/>
<keyword evidence="5" id="KW-1185">Reference proteome</keyword>
<dbReference type="GO" id="GO:0016705">
    <property type="term" value="F:oxidoreductase activity, acting on paired donors, with incorporation or reduction of molecular oxygen"/>
    <property type="evidence" value="ECO:0007669"/>
    <property type="project" value="InterPro"/>
</dbReference>
<sequence length="341" mass="37100">MQNFKNIPLQLSVLDLVPVLSGKTAADSFRNSLNLAQNAEKFGFNRYWMAEHHNMDGIASSATSVLIAHIAAGTSSIRVGSGGIMLPNHAPLIIAEQFGTLESLYPGRIDLGLGRAPGTDQLTAMALRRNLDGSGEDFAKSLMELRTYLSADNADSAVRAIPGEGLAIPIWLLGSSTYSAQLAGILGLPFAFASHFAPSLLFTALQVYRDSFRPSESLQQPYVMAGVNVIAANTDDEAEYLATSLYSTFLNVIKGTRKKLQPPVEDMSLIWNESERYAVMQMLNYTFIGSGKNVQNKLVEFADATGVDELMVTSHIFDHEARVRSYEMIAELCPQNVPANS</sequence>
<evidence type="ECO:0000313" key="4">
    <source>
        <dbReference type="EMBL" id="SDM51425.1"/>
    </source>
</evidence>
<dbReference type="PANTHER" id="PTHR30137:SF6">
    <property type="entry name" value="LUCIFERASE-LIKE MONOOXYGENASE"/>
    <property type="match status" value="1"/>
</dbReference>
<dbReference type="InterPro" id="IPR036661">
    <property type="entry name" value="Luciferase-like_sf"/>
</dbReference>
<evidence type="ECO:0000256" key="1">
    <source>
        <dbReference type="ARBA" id="ARBA00007789"/>
    </source>
</evidence>
<name>A0A1G9TVY6_9SPHI</name>
<dbReference type="FunFam" id="3.20.20.30:FF:000002">
    <property type="entry name" value="LLM class flavin-dependent oxidoreductase"/>
    <property type="match status" value="1"/>
</dbReference>
<dbReference type="Gene3D" id="3.20.20.30">
    <property type="entry name" value="Luciferase-like domain"/>
    <property type="match status" value="1"/>
</dbReference>